<feature type="region of interest" description="Disordered" evidence="1">
    <location>
        <begin position="72"/>
        <end position="94"/>
    </location>
</feature>
<dbReference type="AlphaFoldDB" id="A0A0H2UVL9"/>
<gene>
    <name evidence="2" type="ordered locus">SpyM3_1302</name>
</gene>
<protein>
    <recommendedName>
        <fullName evidence="4">Phage protein</fullName>
    </recommendedName>
</protein>
<sequence length="219" mass="24995">MSVQEIPDKIFYRLIEQTVEAKLVWDKDTQIGSYYISIHDKYSFESGRDVNIYKILSSTQADVYKANKYNYQSSSKPDTSVPQPKPPEQPPLKNKSLYQSITIDGLPIARVICNNQVIWSQSAEPQEVYNITAYVDASVSKLNDSAIIDYNRDFAAYGVNWSRVDRVAVEVDDKIVAKLQAPVYDFGVRGGTTMSVEKWDYPSNTIDKYKNPTFKILQH</sequence>
<dbReference type="RefSeq" id="WP_009880240.1">
    <property type="nucleotide sequence ID" value="NC_004070.1"/>
</dbReference>
<dbReference type="KEGG" id="spg:SpyM3_1302"/>
<organism evidence="2 3">
    <name type="scientific">Streptococcus pyogenes serotype M3 (strain ATCC BAA-595 / MGAS315)</name>
    <dbReference type="NCBI Taxonomy" id="198466"/>
    <lineage>
        <taxon>Bacteria</taxon>
        <taxon>Bacillati</taxon>
        <taxon>Bacillota</taxon>
        <taxon>Bacilli</taxon>
        <taxon>Lactobacillales</taxon>
        <taxon>Streptococcaceae</taxon>
        <taxon>Streptococcus</taxon>
    </lineage>
</organism>
<name>A0A0H2UVL9_STRP3</name>
<evidence type="ECO:0000313" key="2">
    <source>
        <dbReference type="EMBL" id="AAM79909.1"/>
    </source>
</evidence>
<accession>A0A0H2UVL9</accession>
<dbReference type="Proteomes" id="UP000000564">
    <property type="component" value="Chromosome"/>
</dbReference>
<reference evidence="2 3" key="1">
    <citation type="journal article" date="2002" name="Proc. Natl. Acad. Sci. U.S.A.">
        <title>Genome sequence of a serotype M3 strain of group A Streptococcus: phage-encoded toxins, the high-virulence phenotype, and clone emergence.</title>
        <authorList>
            <person name="Beres S.B."/>
            <person name="Sylva G.L."/>
            <person name="Barbian K.D."/>
            <person name="Lei B."/>
            <person name="Hoff J.S."/>
            <person name="Mammarella N.D."/>
            <person name="Liu M.Y."/>
            <person name="Smoot J.C."/>
            <person name="Porcella S.F."/>
            <person name="Parkins L.D."/>
            <person name="Campbell D.S."/>
            <person name="Smith T.M."/>
            <person name="McCormick J.K."/>
            <person name="Leung D.Y."/>
            <person name="Schlievert P.M."/>
            <person name="Musser J.M."/>
        </authorList>
    </citation>
    <scope>NUCLEOTIDE SEQUENCE [LARGE SCALE GENOMIC DNA]</scope>
    <source>
        <strain evidence="3">ATCC BAA-595 / MGAS315</strain>
    </source>
</reference>
<evidence type="ECO:0000313" key="3">
    <source>
        <dbReference type="Proteomes" id="UP000000564"/>
    </source>
</evidence>
<evidence type="ECO:0008006" key="4">
    <source>
        <dbReference type="Google" id="ProtNLM"/>
    </source>
</evidence>
<proteinExistence type="predicted"/>
<evidence type="ECO:0000256" key="1">
    <source>
        <dbReference type="SAM" id="MobiDB-lite"/>
    </source>
</evidence>
<feature type="compositionally biased region" description="Polar residues" evidence="1">
    <location>
        <begin position="72"/>
        <end position="81"/>
    </location>
</feature>
<dbReference type="EMBL" id="AE014074">
    <property type="protein sequence ID" value="AAM79909.1"/>
    <property type="molecule type" value="Genomic_DNA"/>
</dbReference>
<dbReference type="HOGENOM" id="CLU_1304315_0_0_9"/>